<dbReference type="RefSeq" id="WP_425568543.1">
    <property type="nucleotide sequence ID" value="NZ_BAABHC010000002.1"/>
</dbReference>
<gene>
    <name evidence="5" type="ORF">GCM10023188_07470</name>
</gene>
<organism evidence="5 6">
    <name type="scientific">Pontibacter saemangeumensis</name>
    <dbReference type="NCBI Taxonomy" id="1084525"/>
    <lineage>
        <taxon>Bacteria</taxon>
        <taxon>Pseudomonadati</taxon>
        <taxon>Bacteroidota</taxon>
        <taxon>Cytophagia</taxon>
        <taxon>Cytophagales</taxon>
        <taxon>Hymenobacteraceae</taxon>
        <taxon>Pontibacter</taxon>
    </lineage>
</organism>
<dbReference type="EMBL" id="BAABHC010000002">
    <property type="protein sequence ID" value="GAA4425933.1"/>
    <property type="molecule type" value="Genomic_DNA"/>
</dbReference>
<dbReference type="Pfam" id="PF00589">
    <property type="entry name" value="Phage_integrase"/>
    <property type="match status" value="1"/>
</dbReference>
<comment type="similarity">
    <text evidence="1">Belongs to the 'phage' integrase family.</text>
</comment>
<dbReference type="PROSITE" id="PS51898">
    <property type="entry name" value="TYR_RECOMBINASE"/>
    <property type="match status" value="1"/>
</dbReference>
<keyword evidence="2" id="KW-0238">DNA-binding</keyword>
<dbReference type="Gene3D" id="1.10.443.10">
    <property type="entry name" value="Intergrase catalytic core"/>
    <property type="match status" value="1"/>
</dbReference>
<evidence type="ECO:0000256" key="2">
    <source>
        <dbReference type="ARBA" id="ARBA00023125"/>
    </source>
</evidence>
<reference evidence="6" key="1">
    <citation type="journal article" date="2019" name="Int. J. Syst. Evol. Microbiol.">
        <title>The Global Catalogue of Microorganisms (GCM) 10K type strain sequencing project: providing services to taxonomists for standard genome sequencing and annotation.</title>
        <authorList>
            <consortium name="The Broad Institute Genomics Platform"/>
            <consortium name="The Broad Institute Genome Sequencing Center for Infectious Disease"/>
            <person name="Wu L."/>
            <person name="Ma J."/>
        </authorList>
    </citation>
    <scope>NUCLEOTIDE SEQUENCE [LARGE SCALE GENOMIC DNA]</scope>
    <source>
        <strain evidence="6">JCM 17926</strain>
    </source>
</reference>
<evidence type="ECO:0000256" key="3">
    <source>
        <dbReference type="ARBA" id="ARBA00023172"/>
    </source>
</evidence>
<protein>
    <submittedName>
        <fullName evidence="5">Site-specific integrase</fullName>
    </submittedName>
</protein>
<dbReference type="CDD" id="cd01185">
    <property type="entry name" value="INTN1_C_like"/>
    <property type="match status" value="1"/>
</dbReference>
<evidence type="ECO:0000259" key="4">
    <source>
        <dbReference type="PROSITE" id="PS51898"/>
    </source>
</evidence>
<dbReference type="InterPro" id="IPR011010">
    <property type="entry name" value="DNA_brk_join_enz"/>
</dbReference>
<proteinExistence type="inferred from homology"/>
<evidence type="ECO:0000256" key="1">
    <source>
        <dbReference type="ARBA" id="ARBA00008857"/>
    </source>
</evidence>
<comment type="caution">
    <text evidence="5">The sequence shown here is derived from an EMBL/GenBank/DDBJ whole genome shotgun (WGS) entry which is preliminary data.</text>
</comment>
<dbReference type="SUPFAM" id="SSF56349">
    <property type="entry name" value="DNA breaking-rejoining enzymes"/>
    <property type="match status" value="1"/>
</dbReference>
<dbReference type="InterPro" id="IPR013762">
    <property type="entry name" value="Integrase-like_cat_sf"/>
</dbReference>
<dbReference type="Pfam" id="PF13102">
    <property type="entry name" value="Phage_int_SAM_5"/>
    <property type="match status" value="1"/>
</dbReference>
<evidence type="ECO:0000313" key="6">
    <source>
        <dbReference type="Proteomes" id="UP001500552"/>
    </source>
</evidence>
<dbReference type="InterPro" id="IPR010998">
    <property type="entry name" value="Integrase_recombinase_N"/>
</dbReference>
<keyword evidence="6" id="KW-1185">Reference proteome</keyword>
<dbReference type="PANTHER" id="PTHR30349">
    <property type="entry name" value="PHAGE INTEGRASE-RELATED"/>
    <property type="match status" value="1"/>
</dbReference>
<name>A0ABP8LBN9_9BACT</name>
<evidence type="ECO:0000313" key="5">
    <source>
        <dbReference type="EMBL" id="GAA4425933.1"/>
    </source>
</evidence>
<dbReference type="Gene3D" id="1.10.150.130">
    <property type="match status" value="1"/>
</dbReference>
<dbReference type="InterPro" id="IPR002104">
    <property type="entry name" value="Integrase_catalytic"/>
</dbReference>
<dbReference type="Proteomes" id="UP001500552">
    <property type="component" value="Unassembled WGS sequence"/>
</dbReference>
<keyword evidence="3" id="KW-0233">DNA recombination</keyword>
<dbReference type="InterPro" id="IPR025269">
    <property type="entry name" value="SAM-like_dom"/>
</dbReference>
<sequence length="406" mass="47854">MMVLTFDGIRIRKQLKIKAREKHWSDVKSRLKPPLKGEPDNNYEVYNAVLDKYQAKVRDIFNDALLHDIKLTKEYVENQLNENFLSLVRNRPLFEVFTEFTESYKSTKAERTYKKHNTALNFFKEFQSYTKYDMRFDSINLEFFDKLQRYAFIERAANHKKICLDNYFAVLVASLKTFLTWAHERGYNKFEVYKKFKATGRDIDIIYLTFDELMKLKDYTFQDERLSRIRDIYCFGCFTGLRYSDLNALNASHIQGSVITKTIVKTKEKLKIYLNDFALDILKKYESQPYYPLPKISEPKFNKLIKDCCKEAGIDKMETITKYSGGKATIITVPKHELITSHTARKTFTTLSVEDNVNLKVLKSMTGHKKDASFNKYIDIADSFQAKEIDRTWNKKAREQKQKSNG</sequence>
<dbReference type="PANTHER" id="PTHR30349:SF64">
    <property type="entry name" value="PROPHAGE INTEGRASE INTD-RELATED"/>
    <property type="match status" value="1"/>
</dbReference>
<dbReference type="InterPro" id="IPR050090">
    <property type="entry name" value="Tyrosine_recombinase_XerCD"/>
</dbReference>
<feature type="domain" description="Tyr recombinase" evidence="4">
    <location>
        <begin position="203"/>
        <end position="390"/>
    </location>
</feature>
<accession>A0ABP8LBN9</accession>